<dbReference type="Proteomes" id="UP000801492">
    <property type="component" value="Unassembled WGS sequence"/>
</dbReference>
<organism evidence="1 2">
    <name type="scientific">Ignelater luminosus</name>
    <name type="common">Cucubano</name>
    <name type="synonym">Pyrophorus luminosus</name>
    <dbReference type="NCBI Taxonomy" id="2038154"/>
    <lineage>
        <taxon>Eukaryota</taxon>
        <taxon>Metazoa</taxon>
        <taxon>Ecdysozoa</taxon>
        <taxon>Arthropoda</taxon>
        <taxon>Hexapoda</taxon>
        <taxon>Insecta</taxon>
        <taxon>Pterygota</taxon>
        <taxon>Neoptera</taxon>
        <taxon>Endopterygota</taxon>
        <taxon>Coleoptera</taxon>
        <taxon>Polyphaga</taxon>
        <taxon>Elateriformia</taxon>
        <taxon>Elateroidea</taxon>
        <taxon>Elateridae</taxon>
        <taxon>Agrypninae</taxon>
        <taxon>Pyrophorini</taxon>
        <taxon>Ignelater</taxon>
    </lineage>
</organism>
<dbReference type="AlphaFoldDB" id="A0A8K0DGI6"/>
<protein>
    <recommendedName>
        <fullName evidence="3">Protein ANTAGONIST OF LIKE HETEROCHROMATIN PROTEIN 1-like</fullName>
    </recommendedName>
</protein>
<name>A0A8K0DGI6_IGNLU</name>
<accession>A0A8K0DGI6</accession>
<dbReference type="EMBL" id="VTPC01001158">
    <property type="protein sequence ID" value="KAF2902871.1"/>
    <property type="molecule type" value="Genomic_DNA"/>
</dbReference>
<keyword evidence="2" id="KW-1185">Reference proteome</keyword>
<comment type="caution">
    <text evidence="1">The sequence shown here is derived from an EMBL/GenBank/DDBJ whole genome shotgun (WGS) entry which is preliminary data.</text>
</comment>
<proteinExistence type="predicted"/>
<evidence type="ECO:0008006" key="3">
    <source>
        <dbReference type="Google" id="ProtNLM"/>
    </source>
</evidence>
<sequence>MSSDEDEVVLFYNYIRRRRRRTRKQFWIYPYIETNVNRRLFIAAQELSEDEAKFQTFYRMRKQTLQELVEIVSPLIQRQNTDMRESVSAEERIMITLR</sequence>
<evidence type="ECO:0000313" key="2">
    <source>
        <dbReference type="Proteomes" id="UP000801492"/>
    </source>
</evidence>
<dbReference type="OrthoDB" id="6581217at2759"/>
<evidence type="ECO:0000313" key="1">
    <source>
        <dbReference type="EMBL" id="KAF2902871.1"/>
    </source>
</evidence>
<reference evidence="1" key="1">
    <citation type="submission" date="2019-08" db="EMBL/GenBank/DDBJ databases">
        <title>The genome of the North American firefly Photinus pyralis.</title>
        <authorList>
            <consortium name="Photinus pyralis genome working group"/>
            <person name="Fallon T.R."/>
            <person name="Sander Lower S.E."/>
            <person name="Weng J.-K."/>
        </authorList>
    </citation>
    <scope>NUCLEOTIDE SEQUENCE</scope>
    <source>
        <strain evidence="1">TRF0915ILg1</strain>
        <tissue evidence="1">Whole body</tissue>
    </source>
</reference>
<gene>
    <name evidence="1" type="ORF">ILUMI_03313</name>
</gene>